<dbReference type="RefSeq" id="WP_369288422.1">
    <property type="nucleotide sequence ID" value="NZ_JBFTEG010000012.1"/>
</dbReference>
<organism evidence="2 3">
    <name type="scientific">Pseudomonas zhanjiangensis</name>
    <dbReference type="NCBI Taxonomy" id="3239015"/>
    <lineage>
        <taxon>Bacteria</taxon>
        <taxon>Pseudomonadati</taxon>
        <taxon>Pseudomonadota</taxon>
        <taxon>Gammaproteobacteria</taxon>
        <taxon>Pseudomonadales</taxon>
        <taxon>Pseudomonadaceae</taxon>
        <taxon>Pseudomonas</taxon>
    </lineage>
</organism>
<evidence type="ECO:0000313" key="3">
    <source>
        <dbReference type="Proteomes" id="UP001560296"/>
    </source>
</evidence>
<gene>
    <name evidence="2" type="ORF">AB5S05_15510</name>
</gene>
<dbReference type="Proteomes" id="UP001560296">
    <property type="component" value="Unassembled WGS sequence"/>
</dbReference>
<dbReference type="EMBL" id="JBFTEG010000012">
    <property type="protein sequence ID" value="MEX6503469.1"/>
    <property type="molecule type" value="Genomic_DNA"/>
</dbReference>
<evidence type="ECO:0008006" key="4">
    <source>
        <dbReference type="Google" id="ProtNLM"/>
    </source>
</evidence>
<sequence length="147" mass="15589">MLLRSLAPLALVGLLSACGGQAPTPPAPSAEPAPVAPPAAEVKPADWHALSGLLHGAPEGAEVELALLVIDERGLPRDMLGILQFHGNGEPQAFQLIFNPRDFARGIRVELRGRAHLAGRLILRLPPLTIPHAADQNVGELRLVPMR</sequence>
<proteinExistence type="predicted"/>
<name>A0ABV3YWG6_9PSED</name>
<feature type="signal peptide" evidence="1">
    <location>
        <begin position="1"/>
        <end position="22"/>
    </location>
</feature>
<evidence type="ECO:0000313" key="2">
    <source>
        <dbReference type="EMBL" id="MEX6503469.1"/>
    </source>
</evidence>
<keyword evidence="3" id="KW-1185">Reference proteome</keyword>
<evidence type="ECO:0000256" key="1">
    <source>
        <dbReference type="SAM" id="SignalP"/>
    </source>
</evidence>
<accession>A0ABV3YWG6</accession>
<dbReference type="PROSITE" id="PS51257">
    <property type="entry name" value="PROKAR_LIPOPROTEIN"/>
    <property type="match status" value="1"/>
</dbReference>
<reference evidence="2 3" key="1">
    <citation type="submission" date="2024-07" db="EMBL/GenBank/DDBJ databases">
        <authorList>
            <person name="Li M."/>
        </authorList>
    </citation>
    <scope>NUCLEOTIDE SEQUENCE [LARGE SCALE GENOMIC DNA]</scope>
    <source>
        <strain evidence="2 3">25A3E</strain>
    </source>
</reference>
<protein>
    <recommendedName>
        <fullName evidence="4">Lipoprotein</fullName>
    </recommendedName>
</protein>
<comment type="caution">
    <text evidence="2">The sequence shown here is derived from an EMBL/GenBank/DDBJ whole genome shotgun (WGS) entry which is preliminary data.</text>
</comment>
<feature type="chain" id="PRO_5045532838" description="Lipoprotein" evidence="1">
    <location>
        <begin position="23"/>
        <end position="147"/>
    </location>
</feature>
<keyword evidence="1" id="KW-0732">Signal</keyword>